<evidence type="ECO:0000313" key="1">
    <source>
        <dbReference type="Proteomes" id="UP000790787"/>
    </source>
</evidence>
<dbReference type="RefSeq" id="XP_075095546.1">
    <property type="nucleotide sequence ID" value="XM_075239445.1"/>
</dbReference>
<dbReference type="Proteomes" id="UP000790787">
    <property type="component" value="Chromosome 19"/>
</dbReference>
<organism evidence="1 2">
    <name type="scientific">Nicotiana tabacum</name>
    <name type="common">Common tobacco</name>
    <dbReference type="NCBI Taxonomy" id="4097"/>
    <lineage>
        <taxon>Eukaryota</taxon>
        <taxon>Viridiplantae</taxon>
        <taxon>Streptophyta</taxon>
        <taxon>Embryophyta</taxon>
        <taxon>Tracheophyta</taxon>
        <taxon>Spermatophyta</taxon>
        <taxon>Magnoliopsida</taxon>
        <taxon>eudicotyledons</taxon>
        <taxon>Gunneridae</taxon>
        <taxon>Pentapetalae</taxon>
        <taxon>asterids</taxon>
        <taxon>lamiids</taxon>
        <taxon>Solanales</taxon>
        <taxon>Solanaceae</taxon>
        <taxon>Nicotianoideae</taxon>
        <taxon>Nicotianeae</taxon>
        <taxon>Nicotiana</taxon>
    </lineage>
</organism>
<protein>
    <submittedName>
        <fullName evidence="2">Uncharacterized protein LOC142173792</fullName>
    </submittedName>
</protein>
<sequence length="176" mass="20126">MAFSLSMDDCMLRYQGRLCIPNVDGLWGKIMIEAQTSGYHDSIQMVSLEALYGRRCRSPFGWFKIGKAELIGPELVHQAMEKVKIIKEWLKTSQSRQKSYRDIRRRELVFQDRCYFHVVLHRCVLVMLLGLVLGFSSRWIGQITGETLAKVLEIQGVRKEFGTAVVRSNSGAHIGC</sequence>
<proteinExistence type="predicted"/>
<gene>
    <name evidence="2" type="primary">LOC142173792</name>
</gene>
<accession>A0AC58TE90</accession>
<keyword evidence="1" id="KW-1185">Reference proteome</keyword>
<name>A0AC58TE90_TOBAC</name>
<evidence type="ECO:0000313" key="2">
    <source>
        <dbReference type="RefSeq" id="XP_075095546.1"/>
    </source>
</evidence>
<reference evidence="1" key="1">
    <citation type="journal article" date="2014" name="Nat. Commun.">
        <title>The tobacco genome sequence and its comparison with those of tomato and potato.</title>
        <authorList>
            <person name="Sierro N."/>
            <person name="Battey J.N."/>
            <person name="Ouadi S."/>
            <person name="Bakaher N."/>
            <person name="Bovet L."/>
            <person name="Willig A."/>
            <person name="Goepfert S."/>
            <person name="Peitsch M.C."/>
            <person name="Ivanov N.V."/>
        </authorList>
    </citation>
    <scope>NUCLEOTIDE SEQUENCE [LARGE SCALE GENOMIC DNA]</scope>
</reference>
<reference evidence="2" key="2">
    <citation type="submission" date="2025-08" db="UniProtKB">
        <authorList>
            <consortium name="RefSeq"/>
        </authorList>
    </citation>
    <scope>IDENTIFICATION</scope>
    <source>
        <tissue evidence="2">Leaf</tissue>
    </source>
</reference>